<dbReference type="RefSeq" id="WP_347921604.1">
    <property type="nucleotide sequence ID" value="NZ_JBDXMX010000007.1"/>
</dbReference>
<comment type="caution">
    <text evidence="6">Lacks conserved residue(s) required for the propagation of feature annotation.</text>
</comment>
<evidence type="ECO:0000256" key="4">
    <source>
        <dbReference type="ARBA" id="ARBA00023172"/>
    </source>
</evidence>
<keyword evidence="4 6" id="KW-0233">DNA recombination</keyword>
<comment type="function">
    <text evidence="6">The RuvA-RuvB-RuvC complex processes Holliday junction (HJ) DNA during genetic recombination and DNA repair, while the RuvA-RuvB complex plays an important role in the rescue of blocked DNA replication forks via replication fork reversal (RFR). RuvA specifically binds to HJ cruciform DNA, conferring on it an open structure. The RuvB hexamer acts as an ATP-dependent pump, pulling dsDNA into and through the RuvAB complex. HJ branch migration allows RuvC to scan DNA until it finds its consensus sequence, where it cleaves and resolves the cruciform DNA.</text>
</comment>
<dbReference type="NCBIfam" id="TIGR00084">
    <property type="entry name" value="ruvA"/>
    <property type="match status" value="1"/>
</dbReference>
<evidence type="ECO:0000256" key="5">
    <source>
        <dbReference type="ARBA" id="ARBA00023204"/>
    </source>
</evidence>
<comment type="similarity">
    <text evidence="6">Belongs to the RuvA family.</text>
</comment>
<comment type="subunit">
    <text evidence="6">Homotetramer. Forms an RuvA(8)-RuvB(12)-Holliday junction (HJ) complex. HJ DNA is sandwiched between 2 RuvA tetramers; dsDNA enters through RuvA and exits via RuvB. An RuvB hexamer assembles on each DNA strand where it exits the tetramer. Each RuvB hexamer is contacted by two RuvA subunits (via domain III) on 2 adjacent RuvB subunits; this complex drives branch migration. In the full resolvosome a probable DNA-RuvA(4)-RuvB(12)-RuvC(2) complex forms which resolves the HJ.</text>
</comment>
<dbReference type="Pfam" id="PF01330">
    <property type="entry name" value="RuvA_N"/>
    <property type="match status" value="1"/>
</dbReference>
<dbReference type="SUPFAM" id="SSF47781">
    <property type="entry name" value="RuvA domain 2-like"/>
    <property type="match status" value="1"/>
</dbReference>
<comment type="domain">
    <text evidence="6">Has three domains with a flexible linker between the domains II and III and assumes an 'L' shape. Domain III is highly mobile and contacts RuvB.</text>
</comment>
<dbReference type="Pfam" id="PF14520">
    <property type="entry name" value="HHH_5"/>
    <property type="match status" value="1"/>
</dbReference>
<evidence type="ECO:0000313" key="8">
    <source>
        <dbReference type="EMBL" id="MEO9248936.1"/>
    </source>
</evidence>
<dbReference type="SUPFAM" id="SSF46929">
    <property type="entry name" value="DNA helicase RuvA subunit, C-terminal domain"/>
    <property type="match status" value="1"/>
</dbReference>
<organism evidence="8 9">
    <name type="scientific">Citricoccus nitrophenolicus</name>
    <dbReference type="NCBI Taxonomy" id="863575"/>
    <lineage>
        <taxon>Bacteria</taxon>
        <taxon>Bacillati</taxon>
        <taxon>Actinomycetota</taxon>
        <taxon>Actinomycetes</taxon>
        <taxon>Micrococcales</taxon>
        <taxon>Micrococcaceae</taxon>
        <taxon>Citricoccus</taxon>
    </lineage>
</organism>
<evidence type="ECO:0000313" key="9">
    <source>
        <dbReference type="Proteomes" id="UP001484097"/>
    </source>
</evidence>
<dbReference type="InterPro" id="IPR036267">
    <property type="entry name" value="RuvA_C_sf"/>
</dbReference>
<dbReference type="GO" id="GO:0003678">
    <property type="term" value="F:DNA helicase activity"/>
    <property type="evidence" value="ECO:0007669"/>
    <property type="project" value="UniProtKB-EC"/>
</dbReference>
<dbReference type="InterPro" id="IPR013849">
    <property type="entry name" value="DNA_helicase_Holl-junc_RuvA_I"/>
</dbReference>
<evidence type="ECO:0000256" key="6">
    <source>
        <dbReference type="HAMAP-Rule" id="MF_00031"/>
    </source>
</evidence>
<evidence type="ECO:0000256" key="2">
    <source>
        <dbReference type="ARBA" id="ARBA00022763"/>
    </source>
</evidence>
<dbReference type="SUPFAM" id="SSF50249">
    <property type="entry name" value="Nucleic acid-binding proteins"/>
    <property type="match status" value="1"/>
</dbReference>
<dbReference type="InterPro" id="IPR012340">
    <property type="entry name" value="NA-bd_OB-fold"/>
</dbReference>
<feature type="domain" description="Helix-hairpin-helix DNA-binding motif class 1" evidence="7">
    <location>
        <begin position="107"/>
        <end position="126"/>
    </location>
</feature>
<name>A0ABV0ILA7_9MICC</name>
<accession>A0ABV0ILA7</accession>
<keyword evidence="2 6" id="KW-0227">DNA damage</keyword>
<dbReference type="InterPro" id="IPR000085">
    <property type="entry name" value="RuvA"/>
</dbReference>
<dbReference type="InterPro" id="IPR003583">
    <property type="entry name" value="Hlx-hairpin-Hlx_DNA-bd_motif"/>
</dbReference>
<feature type="region of interest" description="Domain III" evidence="6">
    <location>
        <begin position="150"/>
        <end position="213"/>
    </location>
</feature>
<keyword evidence="8" id="KW-0378">Hydrolase</keyword>
<dbReference type="CDD" id="cd14332">
    <property type="entry name" value="UBA_RuvA_C"/>
    <property type="match status" value="1"/>
</dbReference>
<dbReference type="SMART" id="SM00278">
    <property type="entry name" value="HhH1"/>
    <property type="match status" value="2"/>
</dbReference>
<keyword evidence="3 6" id="KW-0238">DNA-binding</keyword>
<evidence type="ECO:0000256" key="1">
    <source>
        <dbReference type="ARBA" id="ARBA00022490"/>
    </source>
</evidence>
<dbReference type="Pfam" id="PF07499">
    <property type="entry name" value="RuvA_C"/>
    <property type="match status" value="1"/>
</dbReference>
<feature type="domain" description="Helix-hairpin-helix DNA-binding motif class 1" evidence="7">
    <location>
        <begin position="72"/>
        <end position="91"/>
    </location>
</feature>
<comment type="caution">
    <text evidence="8">The sequence shown here is derived from an EMBL/GenBank/DDBJ whole genome shotgun (WGS) entry which is preliminary data.</text>
</comment>
<dbReference type="EMBL" id="JBDXMX010000007">
    <property type="protein sequence ID" value="MEO9248936.1"/>
    <property type="molecule type" value="Genomic_DNA"/>
</dbReference>
<sequence length="213" mass="22274">MISSLTGTVESVALNHAVITVSGFGMRFSATPQTLAGLHVGEPGRVLTSMVVREDSMTLFGFATEDEREVFDVLLGVSGVGPRLALAVLAVHDPEAVRVAASTGDDKAFTKVPGIGPKGARRIVLELTDKLVPTGAPVAAGADGDPAGAVEQPWMDRVLEALTGLGWTEKDAEKAVRDTVRHEPELEESGDVASVLKATLRHLGQGQSSRSGR</sequence>
<dbReference type="Proteomes" id="UP001484097">
    <property type="component" value="Unassembled WGS sequence"/>
</dbReference>
<dbReference type="Gene3D" id="1.10.8.10">
    <property type="entry name" value="DNA helicase RuvA subunit, C-terminal domain"/>
    <property type="match status" value="1"/>
</dbReference>
<evidence type="ECO:0000259" key="7">
    <source>
        <dbReference type="SMART" id="SM00278"/>
    </source>
</evidence>
<reference evidence="8 9" key="1">
    <citation type="submission" date="2024-05" db="EMBL/GenBank/DDBJ databases">
        <authorList>
            <person name="Yi C."/>
        </authorList>
    </citation>
    <scope>NUCLEOTIDE SEQUENCE [LARGE SCALE GENOMIC DNA]</scope>
    <source>
        <strain evidence="8 9">XS13</strain>
    </source>
</reference>
<dbReference type="HAMAP" id="MF_00031">
    <property type="entry name" value="DNA_HJ_migration_RuvA"/>
    <property type="match status" value="1"/>
</dbReference>
<keyword evidence="9" id="KW-1185">Reference proteome</keyword>
<protein>
    <recommendedName>
        <fullName evidence="6">Holliday junction branch migration complex subunit RuvA</fullName>
    </recommendedName>
</protein>
<dbReference type="InterPro" id="IPR011114">
    <property type="entry name" value="RuvA_C"/>
</dbReference>
<evidence type="ECO:0000256" key="3">
    <source>
        <dbReference type="ARBA" id="ARBA00023125"/>
    </source>
</evidence>
<dbReference type="Gene3D" id="1.10.150.20">
    <property type="entry name" value="5' to 3' exonuclease, C-terminal subdomain"/>
    <property type="match status" value="1"/>
</dbReference>
<gene>
    <name evidence="6 8" type="primary">ruvA</name>
    <name evidence="8" type="ORF">ABDK96_14725</name>
</gene>
<comment type="subcellular location">
    <subcellularLocation>
        <location evidence="6">Cytoplasm</location>
    </subcellularLocation>
</comment>
<dbReference type="InterPro" id="IPR010994">
    <property type="entry name" value="RuvA_2-like"/>
</dbReference>
<keyword evidence="1 6" id="KW-0963">Cytoplasm</keyword>
<dbReference type="Gene3D" id="2.40.50.140">
    <property type="entry name" value="Nucleic acid-binding proteins"/>
    <property type="match status" value="1"/>
</dbReference>
<dbReference type="GO" id="GO:0016787">
    <property type="term" value="F:hydrolase activity"/>
    <property type="evidence" value="ECO:0007669"/>
    <property type="project" value="UniProtKB-KW"/>
</dbReference>
<keyword evidence="5 6" id="KW-0234">DNA repair</keyword>
<proteinExistence type="inferred from homology"/>